<keyword evidence="2" id="KW-1185">Reference proteome</keyword>
<dbReference type="Proteomes" id="UP001062846">
    <property type="component" value="Chromosome 1"/>
</dbReference>
<sequence>MASSFDEVRIEVGKILSTELGHHGRTSLFSLENKNLLPAAPQNNTVGEPKRLILNTEDEYLAIRSNTNFSG</sequence>
<comment type="caution">
    <text evidence="1">The sequence shown here is derived from an EMBL/GenBank/DDBJ whole genome shotgun (WGS) entry which is preliminary data.</text>
</comment>
<organism evidence="1 2">
    <name type="scientific">Rhododendron molle</name>
    <name type="common">Chinese azalea</name>
    <name type="synonym">Azalea mollis</name>
    <dbReference type="NCBI Taxonomy" id="49168"/>
    <lineage>
        <taxon>Eukaryota</taxon>
        <taxon>Viridiplantae</taxon>
        <taxon>Streptophyta</taxon>
        <taxon>Embryophyta</taxon>
        <taxon>Tracheophyta</taxon>
        <taxon>Spermatophyta</taxon>
        <taxon>Magnoliopsida</taxon>
        <taxon>eudicotyledons</taxon>
        <taxon>Gunneridae</taxon>
        <taxon>Pentapetalae</taxon>
        <taxon>asterids</taxon>
        <taxon>Ericales</taxon>
        <taxon>Ericaceae</taxon>
        <taxon>Ericoideae</taxon>
        <taxon>Rhodoreae</taxon>
        <taxon>Rhododendron</taxon>
    </lineage>
</organism>
<name>A0ACC0Q0H6_RHOML</name>
<reference evidence="1" key="1">
    <citation type="submission" date="2022-02" db="EMBL/GenBank/DDBJ databases">
        <title>Plant Genome Project.</title>
        <authorList>
            <person name="Zhang R.-G."/>
        </authorList>
    </citation>
    <scope>NUCLEOTIDE SEQUENCE</scope>
    <source>
        <strain evidence="1">AT1</strain>
    </source>
</reference>
<gene>
    <name evidence="1" type="ORF">RHMOL_Rhmol01G0102500</name>
</gene>
<protein>
    <submittedName>
        <fullName evidence="1">Uncharacterized protein</fullName>
    </submittedName>
</protein>
<dbReference type="EMBL" id="CM046388">
    <property type="protein sequence ID" value="KAI8571225.1"/>
    <property type="molecule type" value="Genomic_DNA"/>
</dbReference>
<accession>A0ACC0Q0H6</accession>
<evidence type="ECO:0000313" key="1">
    <source>
        <dbReference type="EMBL" id="KAI8571225.1"/>
    </source>
</evidence>
<proteinExistence type="predicted"/>
<evidence type="ECO:0000313" key="2">
    <source>
        <dbReference type="Proteomes" id="UP001062846"/>
    </source>
</evidence>